<dbReference type="EMBL" id="JAGSMN010000360">
    <property type="protein sequence ID" value="MBR7674594.1"/>
    <property type="molecule type" value="Genomic_DNA"/>
</dbReference>
<dbReference type="InterPro" id="IPR046200">
    <property type="entry name" value="DUF6233"/>
</dbReference>
<dbReference type="AlphaFoldDB" id="A0A8T4IZ82"/>
<sequence>MSELPPDLPRLHAIADWLQHRLAEHETIGTYLRLQAEKVGSAIERAATDPDARTGTGAGTDAGADAEEPRFRLQPMRVPEGRATLHLDDCWITDGHPVSHDEALLALHEPIIELCPACRPREALRETPAPAPTPTPARRGTAG</sequence>
<dbReference type="Pfam" id="PF19746">
    <property type="entry name" value="DUF6233"/>
    <property type="match status" value="1"/>
</dbReference>
<evidence type="ECO:0000313" key="3">
    <source>
        <dbReference type="Proteomes" id="UP000675554"/>
    </source>
</evidence>
<reference evidence="2" key="1">
    <citation type="submission" date="2021-04" db="EMBL/GenBank/DDBJ databases">
        <title>Sequencing of actinobacteria type strains.</title>
        <authorList>
            <person name="Nguyen G.-S."/>
            <person name="Wentzel A."/>
        </authorList>
    </citation>
    <scope>NUCLEOTIDE SEQUENCE</scope>
    <source>
        <strain evidence="2">DSM 42095</strain>
    </source>
</reference>
<comment type="caution">
    <text evidence="2">The sequence shown here is derived from an EMBL/GenBank/DDBJ whole genome shotgun (WGS) entry which is preliminary data.</text>
</comment>
<keyword evidence="3" id="KW-1185">Reference proteome</keyword>
<evidence type="ECO:0000256" key="1">
    <source>
        <dbReference type="SAM" id="MobiDB-lite"/>
    </source>
</evidence>
<dbReference type="Proteomes" id="UP000675554">
    <property type="component" value="Unassembled WGS sequence"/>
</dbReference>
<feature type="compositionally biased region" description="Low complexity" evidence="1">
    <location>
        <begin position="53"/>
        <end position="63"/>
    </location>
</feature>
<accession>A0A8T4IZ82</accession>
<evidence type="ECO:0000313" key="2">
    <source>
        <dbReference type="EMBL" id="MBR7674594.1"/>
    </source>
</evidence>
<gene>
    <name evidence="2" type="ORF">KDA82_16525</name>
</gene>
<proteinExistence type="predicted"/>
<name>A0A8T4IZ82_9ACTN</name>
<organism evidence="2 3">
    <name type="scientific">Streptomyces daliensis</name>
    <dbReference type="NCBI Taxonomy" id="299421"/>
    <lineage>
        <taxon>Bacteria</taxon>
        <taxon>Bacillati</taxon>
        <taxon>Actinomycetota</taxon>
        <taxon>Actinomycetes</taxon>
        <taxon>Kitasatosporales</taxon>
        <taxon>Streptomycetaceae</taxon>
        <taxon>Streptomyces</taxon>
    </lineage>
</organism>
<protein>
    <submittedName>
        <fullName evidence="2">Uncharacterized protein</fullName>
    </submittedName>
</protein>
<feature type="region of interest" description="Disordered" evidence="1">
    <location>
        <begin position="45"/>
        <end position="79"/>
    </location>
</feature>